<evidence type="ECO:0000256" key="7">
    <source>
        <dbReference type="ARBA" id="ARBA00023288"/>
    </source>
</evidence>
<dbReference type="STRING" id="1489064.WH96_12580"/>
<dbReference type="PIRSF" id="PIRSF002721">
    <property type="entry name" value="Surface_antigen_Rickettsia"/>
    <property type="match status" value="1"/>
</dbReference>
<comment type="subcellular location">
    <subcellularLocation>
        <location evidence="1">Cell outer membrane</location>
        <topology evidence="1">Lipid-anchor</topology>
    </subcellularLocation>
</comment>
<dbReference type="PATRIC" id="fig|1489064.4.peg.3840"/>
<evidence type="ECO:0000256" key="9">
    <source>
        <dbReference type="SAM" id="SignalP"/>
    </source>
</evidence>
<reference evidence="12 13" key="1">
    <citation type="submission" date="2015-03" db="EMBL/GenBank/DDBJ databases">
        <title>Genome Sequence of Kiloniella spongiae MEBiC09566, isolated from a marine sponge.</title>
        <authorList>
            <person name="Shao Z."/>
            <person name="Wang L."/>
            <person name="Li X."/>
        </authorList>
    </citation>
    <scope>NUCLEOTIDE SEQUENCE [LARGE SCALE GENOMIC DNA]</scope>
    <source>
        <strain evidence="12 13">MEBiC09566</strain>
    </source>
</reference>
<dbReference type="InterPro" id="IPR008816">
    <property type="entry name" value="Gly_zipper_2TM_dom"/>
</dbReference>
<dbReference type="AlphaFoldDB" id="A0A0H2MV17"/>
<dbReference type="OrthoDB" id="5402098at2"/>
<keyword evidence="4 9" id="KW-0732">Signal</keyword>
<comment type="caution">
    <text evidence="12">The sequence shown here is derived from an EMBL/GenBank/DDBJ whole genome shotgun (WGS) entry which is preliminary data.</text>
</comment>
<feature type="signal peptide" evidence="9">
    <location>
        <begin position="1"/>
        <end position="20"/>
    </location>
</feature>
<keyword evidence="5" id="KW-0472">Membrane</keyword>
<sequence length="155" mass="15836">MKVKASIAVLLIALSTTACSNDRGVKQTVGGLGGAIAGGLLGAQFGKGSGQIVAAAAGAVVGGFLGSEVGRYMDDEDKRKADTAYNQAQAAPVGQTIAWNNPDSGNSGTVTPVRDGTSSEGKYCREYQQTVVIGGKTEEAYGTACRQEDGSWEIQ</sequence>
<evidence type="ECO:0000313" key="12">
    <source>
        <dbReference type="EMBL" id="KLN60535.1"/>
    </source>
</evidence>
<protein>
    <recommendedName>
        <fullName evidence="3">17 kDa surface antigen</fullName>
    </recommendedName>
</protein>
<evidence type="ECO:0000256" key="3">
    <source>
        <dbReference type="ARBA" id="ARBA00015281"/>
    </source>
</evidence>
<dbReference type="EMBL" id="LAQL01000007">
    <property type="protein sequence ID" value="KLN60535.1"/>
    <property type="molecule type" value="Genomic_DNA"/>
</dbReference>
<dbReference type="Pfam" id="PF16998">
    <property type="entry name" value="17kDa_Anti_2"/>
    <property type="match status" value="1"/>
</dbReference>
<dbReference type="Pfam" id="PF05433">
    <property type="entry name" value="Rick_17kDa_Anti"/>
    <property type="match status" value="1"/>
</dbReference>
<evidence type="ECO:0000256" key="1">
    <source>
        <dbReference type="ARBA" id="ARBA00004459"/>
    </source>
</evidence>
<organism evidence="12 13">
    <name type="scientific">Kiloniella spongiae</name>
    <dbReference type="NCBI Taxonomy" id="1489064"/>
    <lineage>
        <taxon>Bacteria</taxon>
        <taxon>Pseudomonadati</taxon>
        <taxon>Pseudomonadota</taxon>
        <taxon>Alphaproteobacteria</taxon>
        <taxon>Rhodospirillales</taxon>
        <taxon>Kiloniellaceae</taxon>
        <taxon>Kiloniella</taxon>
    </lineage>
</organism>
<dbReference type="Proteomes" id="UP000035444">
    <property type="component" value="Unassembled WGS sequence"/>
</dbReference>
<evidence type="ECO:0000313" key="13">
    <source>
        <dbReference type="Proteomes" id="UP000035444"/>
    </source>
</evidence>
<evidence type="ECO:0000259" key="11">
    <source>
        <dbReference type="Pfam" id="PF16998"/>
    </source>
</evidence>
<evidence type="ECO:0000256" key="6">
    <source>
        <dbReference type="ARBA" id="ARBA00023139"/>
    </source>
</evidence>
<dbReference type="RefSeq" id="WP_047764501.1">
    <property type="nucleotide sequence ID" value="NZ_LAQL01000007.1"/>
</dbReference>
<feature type="chain" id="PRO_5002597420" description="17 kDa surface antigen" evidence="9">
    <location>
        <begin position="21"/>
        <end position="155"/>
    </location>
</feature>
<evidence type="ECO:0000259" key="10">
    <source>
        <dbReference type="Pfam" id="PF05433"/>
    </source>
</evidence>
<dbReference type="PANTHER" id="PTHR35603:SF2">
    <property type="entry name" value="OUTER MEMBRANE LIPOPROTEIN"/>
    <property type="match status" value="1"/>
</dbReference>
<dbReference type="GO" id="GO:0009279">
    <property type="term" value="C:cell outer membrane"/>
    <property type="evidence" value="ECO:0007669"/>
    <property type="project" value="UniProtKB-SubCell"/>
</dbReference>
<dbReference type="PROSITE" id="PS51257">
    <property type="entry name" value="PROKAR_LIPOPROTEIN"/>
    <property type="match status" value="1"/>
</dbReference>
<dbReference type="PANTHER" id="PTHR35603">
    <property type="match status" value="1"/>
</dbReference>
<evidence type="ECO:0000256" key="4">
    <source>
        <dbReference type="ARBA" id="ARBA00022729"/>
    </source>
</evidence>
<evidence type="ECO:0000256" key="8">
    <source>
        <dbReference type="SAM" id="MobiDB-lite"/>
    </source>
</evidence>
<name>A0A0H2MV17_9PROT</name>
<feature type="domain" description="Surface antigen" evidence="11">
    <location>
        <begin position="79"/>
        <end position="155"/>
    </location>
</feature>
<accession>A0A0H2MV17</accession>
<feature type="domain" description="Glycine zipper 2TM" evidence="10">
    <location>
        <begin position="30"/>
        <end position="70"/>
    </location>
</feature>
<evidence type="ECO:0000256" key="5">
    <source>
        <dbReference type="ARBA" id="ARBA00023136"/>
    </source>
</evidence>
<comment type="similarity">
    <text evidence="2">Belongs to the rickettsiale 17 kDa surface antigen family.</text>
</comment>
<dbReference type="InterPro" id="IPR032635">
    <property type="entry name" value="Anti_2"/>
</dbReference>
<feature type="region of interest" description="Disordered" evidence="8">
    <location>
        <begin position="95"/>
        <end position="120"/>
    </location>
</feature>
<proteinExistence type="inferred from homology"/>
<gene>
    <name evidence="12" type="ORF">WH96_12580</name>
</gene>
<keyword evidence="7" id="KW-0449">Lipoprotein</keyword>
<keyword evidence="6" id="KW-0564">Palmitate</keyword>
<dbReference type="InterPro" id="IPR016364">
    <property type="entry name" value="Surface_antigen_Rickettsia"/>
</dbReference>
<dbReference type="InterPro" id="IPR051407">
    <property type="entry name" value="Bact_OM_lipoprot/Surf_antigen"/>
</dbReference>
<feature type="compositionally biased region" description="Polar residues" evidence="8">
    <location>
        <begin position="97"/>
        <end position="120"/>
    </location>
</feature>
<evidence type="ECO:0000256" key="2">
    <source>
        <dbReference type="ARBA" id="ARBA00008681"/>
    </source>
</evidence>
<keyword evidence="13" id="KW-1185">Reference proteome</keyword>